<evidence type="ECO:0000259" key="5">
    <source>
        <dbReference type="PROSITE" id="PS50977"/>
    </source>
</evidence>
<proteinExistence type="predicted"/>
<dbReference type="InterPro" id="IPR009057">
    <property type="entry name" value="Homeodomain-like_sf"/>
</dbReference>
<evidence type="ECO:0000256" key="4">
    <source>
        <dbReference type="PROSITE-ProRule" id="PRU00335"/>
    </source>
</evidence>
<keyword evidence="1" id="KW-0805">Transcription regulation</keyword>
<protein>
    <submittedName>
        <fullName evidence="6">TetR family transcriptional regulator</fullName>
    </submittedName>
</protein>
<dbReference type="Proteomes" id="UP001058860">
    <property type="component" value="Chromosome"/>
</dbReference>
<dbReference type="InterPro" id="IPR036271">
    <property type="entry name" value="Tet_transcr_reg_TetR-rel_C_sf"/>
</dbReference>
<dbReference type="SUPFAM" id="SSF46689">
    <property type="entry name" value="Homeodomain-like"/>
    <property type="match status" value="1"/>
</dbReference>
<keyword evidence="3" id="KW-0804">Transcription</keyword>
<evidence type="ECO:0000256" key="1">
    <source>
        <dbReference type="ARBA" id="ARBA00023015"/>
    </source>
</evidence>
<dbReference type="PANTHER" id="PTHR30055:SF234">
    <property type="entry name" value="HTH-TYPE TRANSCRIPTIONAL REGULATOR BETI"/>
    <property type="match status" value="1"/>
</dbReference>
<dbReference type="PROSITE" id="PS50977">
    <property type="entry name" value="HTH_TETR_2"/>
    <property type="match status" value="1"/>
</dbReference>
<feature type="DNA-binding region" description="H-T-H motif" evidence="4">
    <location>
        <begin position="42"/>
        <end position="61"/>
    </location>
</feature>
<dbReference type="InterPro" id="IPR011075">
    <property type="entry name" value="TetR_C"/>
</dbReference>
<gene>
    <name evidence="6" type="ORF">LRS13_01610</name>
</gene>
<dbReference type="SUPFAM" id="SSF48498">
    <property type="entry name" value="Tetracyclin repressor-like, C-terminal domain"/>
    <property type="match status" value="1"/>
</dbReference>
<dbReference type="RefSeq" id="WP_353864743.1">
    <property type="nucleotide sequence ID" value="NZ_CP088295.1"/>
</dbReference>
<accession>A0ABY5PHV5</accession>
<keyword evidence="7" id="KW-1185">Reference proteome</keyword>
<evidence type="ECO:0000256" key="2">
    <source>
        <dbReference type="ARBA" id="ARBA00023125"/>
    </source>
</evidence>
<dbReference type="Pfam" id="PF00440">
    <property type="entry name" value="TetR_N"/>
    <property type="match status" value="1"/>
</dbReference>
<dbReference type="Gene3D" id="1.10.357.10">
    <property type="entry name" value="Tetracycline Repressor, domain 2"/>
    <property type="match status" value="1"/>
</dbReference>
<organism evidence="6 7">
    <name type="scientific">Svornostia abyssi</name>
    <dbReference type="NCBI Taxonomy" id="2898438"/>
    <lineage>
        <taxon>Bacteria</taxon>
        <taxon>Bacillati</taxon>
        <taxon>Actinomycetota</taxon>
        <taxon>Thermoleophilia</taxon>
        <taxon>Solirubrobacterales</taxon>
        <taxon>Baekduiaceae</taxon>
        <taxon>Svornostia</taxon>
    </lineage>
</organism>
<evidence type="ECO:0000256" key="3">
    <source>
        <dbReference type="ARBA" id="ARBA00023163"/>
    </source>
</evidence>
<keyword evidence="2 4" id="KW-0238">DNA-binding</keyword>
<evidence type="ECO:0000313" key="7">
    <source>
        <dbReference type="Proteomes" id="UP001058860"/>
    </source>
</evidence>
<dbReference type="PANTHER" id="PTHR30055">
    <property type="entry name" value="HTH-TYPE TRANSCRIPTIONAL REGULATOR RUTR"/>
    <property type="match status" value="1"/>
</dbReference>
<dbReference type="InterPro" id="IPR001647">
    <property type="entry name" value="HTH_TetR"/>
</dbReference>
<feature type="domain" description="HTH tetR-type" evidence="5">
    <location>
        <begin position="19"/>
        <end position="79"/>
    </location>
</feature>
<dbReference type="Pfam" id="PF14514">
    <property type="entry name" value="TetR_C_9"/>
    <property type="match status" value="1"/>
</dbReference>
<dbReference type="InterPro" id="IPR050109">
    <property type="entry name" value="HTH-type_TetR-like_transc_reg"/>
</dbReference>
<reference evidence="7" key="1">
    <citation type="submission" date="2021-11" db="EMBL/GenBank/DDBJ databases">
        <title>Cultivation dependent microbiological survey of springs from the worlds oldest radium mine currently devoted to the extraction of radon-saturated water.</title>
        <authorList>
            <person name="Kapinusova G."/>
            <person name="Smrhova T."/>
            <person name="Strejcek M."/>
            <person name="Suman J."/>
            <person name="Jani K."/>
            <person name="Pajer P."/>
            <person name="Uhlik O."/>
        </authorList>
    </citation>
    <scope>NUCLEOTIDE SEQUENCE [LARGE SCALE GENOMIC DNA]</scope>
    <source>
        <strain evidence="7">J379</strain>
    </source>
</reference>
<sequence length="218" mass="23528">MSRSAGALPPPDLPPRGAEITREKLLQATHELLFEHGGEEPSVSQICERADVRVAMVSYCFGSKAGLLEALGARAVSQMMGEEQRLIELGLPPQEALALHVRAMVRNFVRFPYMSSLSERISAGDATATGMAQTVARPTIAFYRDLLDQGVEQGAFRAGVDPTLLLFSIVGMCEFLFSARSWVQDTGETLDNNLVDRFADHTVELLLHGLGAAPAGDG</sequence>
<dbReference type="EMBL" id="CP088295">
    <property type="protein sequence ID" value="UUY04253.1"/>
    <property type="molecule type" value="Genomic_DNA"/>
</dbReference>
<name>A0ABY5PHV5_9ACTN</name>
<evidence type="ECO:0000313" key="6">
    <source>
        <dbReference type="EMBL" id="UUY04253.1"/>
    </source>
</evidence>